<protein>
    <submittedName>
        <fullName evidence="2">Uncharacterized protein</fullName>
    </submittedName>
</protein>
<evidence type="ECO:0000256" key="1">
    <source>
        <dbReference type="SAM" id="MobiDB-lite"/>
    </source>
</evidence>
<sequence length="361" mass="38056">MDSISNTLFTRGVFSSHGHPRLPLSPSSSASISCPPVSSNALSAPASNRPSKTTGIMPITSTSSQSPTASSVSISSCLKRRRHEASCISSACGSANNTPAVRLPSNMATVYSALNTSSTATVPSSQLGSLDSSASHLDRAAVTSSRFLSSATYLSTTTTSAVSQRSGQRRRQASGNLSPPGSPLLVPQRHHELASYQASEPPLFPNACAESVGFKSQINRSCVPETKFYDSSQSVASSSQSAFISDSSSVAHNTISDPANPALFTYLTSHLPLGLLSHPLCDCCPASISSSSDVSGSNSKGLAGGVYTTLALLRVLYYINCLRYTLGDGCHEPLPILTKVIFTRVYLSWRYNIMIWFPDPS</sequence>
<dbReference type="Proteomes" id="UP000784294">
    <property type="component" value="Unassembled WGS sequence"/>
</dbReference>
<feature type="region of interest" description="Disordered" evidence="1">
    <location>
        <begin position="158"/>
        <end position="186"/>
    </location>
</feature>
<organism evidence="2 3">
    <name type="scientific">Protopolystoma xenopodis</name>
    <dbReference type="NCBI Taxonomy" id="117903"/>
    <lineage>
        <taxon>Eukaryota</taxon>
        <taxon>Metazoa</taxon>
        <taxon>Spiralia</taxon>
        <taxon>Lophotrochozoa</taxon>
        <taxon>Platyhelminthes</taxon>
        <taxon>Monogenea</taxon>
        <taxon>Polyopisthocotylea</taxon>
        <taxon>Polystomatidea</taxon>
        <taxon>Polystomatidae</taxon>
        <taxon>Protopolystoma</taxon>
    </lineage>
</organism>
<name>A0A3S4ZV24_9PLAT</name>
<evidence type="ECO:0000313" key="2">
    <source>
        <dbReference type="EMBL" id="VEL12754.1"/>
    </source>
</evidence>
<accession>A0A3S4ZV24</accession>
<feature type="region of interest" description="Disordered" evidence="1">
    <location>
        <begin position="1"/>
        <end position="20"/>
    </location>
</feature>
<keyword evidence="3" id="KW-1185">Reference proteome</keyword>
<feature type="compositionally biased region" description="Polar residues" evidence="1">
    <location>
        <begin position="40"/>
        <end position="54"/>
    </location>
</feature>
<reference evidence="2" key="1">
    <citation type="submission" date="2018-11" db="EMBL/GenBank/DDBJ databases">
        <authorList>
            <consortium name="Pathogen Informatics"/>
        </authorList>
    </citation>
    <scope>NUCLEOTIDE SEQUENCE</scope>
</reference>
<feature type="region of interest" description="Disordered" evidence="1">
    <location>
        <begin position="39"/>
        <end position="70"/>
    </location>
</feature>
<evidence type="ECO:0000313" key="3">
    <source>
        <dbReference type="Proteomes" id="UP000784294"/>
    </source>
</evidence>
<dbReference type="EMBL" id="CAAALY010015724">
    <property type="protein sequence ID" value="VEL12754.1"/>
    <property type="molecule type" value="Genomic_DNA"/>
</dbReference>
<gene>
    <name evidence="2" type="ORF">PXEA_LOCUS6194</name>
</gene>
<feature type="compositionally biased region" description="Low complexity" evidence="1">
    <location>
        <begin position="60"/>
        <end position="70"/>
    </location>
</feature>
<dbReference type="AlphaFoldDB" id="A0A3S4ZV24"/>
<proteinExistence type="predicted"/>
<comment type="caution">
    <text evidence="2">The sequence shown here is derived from an EMBL/GenBank/DDBJ whole genome shotgun (WGS) entry which is preliminary data.</text>
</comment>